<dbReference type="AlphaFoldDB" id="A0A5A7QLU9"/>
<evidence type="ECO:0000313" key="2">
    <source>
        <dbReference type="Proteomes" id="UP000325081"/>
    </source>
</evidence>
<accession>A0A5A7QLU9</accession>
<gene>
    <name evidence="1" type="ORF">STAS_22874</name>
</gene>
<reference evidence="2" key="1">
    <citation type="journal article" date="2019" name="Curr. Biol.">
        <title>Genome Sequence of Striga asiatica Provides Insight into the Evolution of Plant Parasitism.</title>
        <authorList>
            <person name="Yoshida S."/>
            <person name="Kim S."/>
            <person name="Wafula E.K."/>
            <person name="Tanskanen J."/>
            <person name="Kim Y.M."/>
            <person name="Honaas L."/>
            <person name="Yang Z."/>
            <person name="Spallek T."/>
            <person name="Conn C.E."/>
            <person name="Ichihashi Y."/>
            <person name="Cheong K."/>
            <person name="Cui S."/>
            <person name="Der J.P."/>
            <person name="Gundlach H."/>
            <person name="Jiao Y."/>
            <person name="Hori C."/>
            <person name="Ishida J.K."/>
            <person name="Kasahara H."/>
            <person name="Kiba T."/>
            <person name="Kim M.S."/>
            <person name="Koo N."/>
            <person name="Laohavisit A."/>
            <person name="Lee Y.H."/>
            <person name="Lumba S."/>
            <person name="McCourt P."/>
            <person name="Mortimer J.C."/>
            <person name="Mutuku J.M."/>
            <person name="Nomura T."/>
            <person name="Sasaki-Sekimoto Y."/>
            <person name="Seto Y."/>
            <person name="Wang Y."/>
            <person name="Wakatake T."/>
            <person name="Sakakibara H."/>
            <person name="Demura T."/>
            <person name="Yamaguchi S."/>
            <person name="Yoneyama K."/>
            <person name="Manabe R.I."/>
            <person name="Nelson D.C."/>
            <person name="Schulman A.H."/>
            <person name="Timko M.P."/>
            <person name="dePamphilis C.W."/>
            <person name="Choi D."/>
            <person name="Shirasu K."/>
        </authorList>
    </citation>
    <scope>NUCLEOTIDE SEQUENCE [LARGE SCALE GENOMIC DNA]</scope>
    <source>
        <strain evidence="2">cv. UVA1</strain>
    </source>
</reference>
<keyword evidence="2" id="KW-1185">Reference proteome</keyword>
<protein>
    <submittedName>
        <fullName evidence="1">Cytoskeleton-associated protein domain containing protein</fullName>
    </submittedName>
</protein>
<name>A0A5A7QLU9_STRAF</name>
<evidence type="ECO:0000313" key="1">
    <source>
        <dbReference type="EMBL" id="GER45888.1"/>
    </source>
</evidence>
<proteinExistence type="predicted"/>
<organism evidence="1 2">
    <name type="scientific">Striga asiatica</name>
    <name type="common">Asiatic witchweed</name>
    <name type="synonym">Buchnera asiatica</name>
    <dbReference type="NCBI Taxonomy" id="4170"/>
    <lineage>
        <taxon>Eukaryota</taxon>
        <taxon>Viridiplantae</taxon>
        <taxon>Streptophyta</taxon>
        <taxon>Embryophyta</taxon>
        <taxon>Tracheophyta</taxon>
        <taxon>Spermatophyta</taxon>
        <taxon>Magnoliopsida</taxon>
        <taxon>eudicotyledons</taxon>
        <taxon>Gunneridae</taxon>
        <taxon>Pentapetalae</taxon>
        <taxon>asterids</taxon>
        <taxon>lamiids</taxon>
        <taxon>Lamiales</taxon>
        <taxon>Orobanchaceae</taxon>
        <taxon>Buchnereae</taxon>
        <taxon>Striga</taxon>
    </lineage>
</organism>
<dbReference type="Proteomes" id="UP000325081">
    <property type="component" value="Unassembled WGS sequence"/>
</dbReference>
<dbReference type="EMBL" id="BKCP01007382">
    <property type="protein sequence ID" value="GER45888.1"/>
    <property type="molecule type" value="Genomic_DNA"/>
</dbReference>
<sequence>MSTSKAMVGRDLKTLEEHFFNNVDSVSPGLWKSYSSLVARGAPGAADPVACQRVYTPKYVKSYSPDWFGFTVPGDSGNLLTGEMMPPSGQWTMFTVPDPEYFHLDVEYKVDPFTADLIANCPPPLKKSSSECHADSPEPCRICYNTHGFSQCPYVCSSYPRGADFNREYFEIACPCCVGYSSFDVDKWVCNACGRKIAALARKYCIICRSFTKHCTYECPKDEALAAQHNLLRYKPKASPYVPESSLNDS</sequence>
<comment type="caution">
    <text evidence="1">The sequence shown here is derived from an EMBL/GenBank/DDBJ whole genome shotgun (WGS) entry which is preliminary data.</text>
</comment>